<keyword evidence="1" id="KW-0812">Transmembrane</keyword>
<dbReference type="EMBL" id="MN740346">
    <property type="protein sequence ID" value="QHU01719.1"/>
    <property type="molecule type" value="Genomic_DNA"/>
</dbReference>
<sequence length="194" mass="21598">MPLSTPLNSSETPSYVKGVDKDLLDYANAPPLSFCNTKLVTNHFLPPAPRNQLVEDPVNAFARDTPYKVATSRYSMTTQAGIEGIVQNQVNNANYVRGNEFSLAEAKKRIEYSMEIPAIQTPKKNIVISNSPFYPSPNYAFTFNKDYKTYMHSKQYVNGMPITETFVDGNDKYPFIVGAVIVGLLGLLVVCNKN</sequence>
<name>A0A6C0J7S7_9ZZZZ</name>
<protein>
    <submittedName>
        <fullName evidence="2">Uncharacterized protein</fullName>
    </submittedName>
</protein>
<keyword evidence="1" id="KW-1133">Transmembrane helix</keyword>
<reference evidence="2" key="1">
    <citation type="journal article" date="2020" name="Nature">
        <title>Giant virus diversity and host interactions through global metagenomics.</title>
        <authorList>
            <person name="Schulz F."/>
            <person name="Roux S."/>
            <person name="Paez-Espino D."/>
            <person name="Jungbluth S."/>
            <person name="Walsh D.A."/>
            <person name="Denef V.J."/>
            <person name="McMahon K.D."/>
            <person name="Konstantinidis K.T."/>
            <person name="Eloe-Fadrosh E.A."/>
            <person name="Kyrpides N.C."/>
            <person name="Woyke T."/>
        </authorList>
    </citation>
    <scope>NUCLEOTIDE SEQUENCE</scope>
    <source>
        <strain evidence="2">GVMAG-M-3300025874-2</strain>
    </source>
</reference>
<accession>A0A6C0J7S7</accession>
<proteinExistence type="predicted"/>
<feature type="transmembrane region" description="Helical" evidence="1">
    <location>
        <begin position="173"/>
        <end position="191"/>
    </location>
</feature>
<evidence type="ECO:0000256" key="1">
    <source>
        <dbReference type="SAM" id="Phobius"/>
    </source>
</evidence>
<evidence type="ECO:0000313" key="2">
    <source>
        <dbReference type="EMBL" id="QHU01719.1"/>
    </source>
</evidence>
<dbReference type="AlphaFoldDB" id="A0A6C0J7S7"/>
<organism evidence="2">
    <name type="scientific">viral metagenome</name>
    <dbReference type="NCBI Taxonomy" id="1070528"/>
    <lineage>
        <taxon>unclassified sequences</taxon>
        <taxon>metagenomes</taxon>
        <taxon>organismal metagenomes</taxon>
    </lineage>
</organism>
<keyword evidence="1" id="KW-0472">Membrane</keyword>